<dbReference type="SUPFAM" id="SSF56801">
    <property type="entry name" value="Acetyl-CoA synthetase-like"/>
    <property type="match status" value="1"/>
</dbReference>
<keyword evidence="3" id="KW-1185">Reference proteome</keyword>
<dbReference type="Pfam" id="PF00501">
    <property type="entry name" value="AMP-binding"/>
    <property type="match status" value="1"/>
</dbReference>
<reference evidence="2 3" key="1">
    <citation type="submission" date="2020-04" db="EMBL/GenBank/DDBJ databases">
        <authorList>
            <person name="Klaysubun C."/>
            <person name="Duangmal K."/>
            <person name="Lipun K."/>
        </authorList>
    </citation>
    <scope>NUCLEOTIDE SEQUENCE [LARGE SCALE GENOMIC DNA]</scope>
    <source>
        <strain evidence="2 3">JCM 11839</strain>
    </source>
</reference>
<dbReference type="EMBL" id="JAAXKY010000048">
    <property type="protein sequence ID" value="NMH78646.1"/>
    <property type="molecule type" value="Genomic_DNA"/>
</dbReference>
<gene>
    <name evidence="2" type="ORF">HF577_16355</name>
</gene>
<keyword evidence="2" id="KW-0436">Ligase</keyword>
<dbReference type="Proteomes" id="UP001296706">
    <property type="component" value="Unassembled WGS sequence"/>
</dbReference>
<proteinExistence type="predicted"/>
<evidence type="ECO:0000313" key="3">
    <source>
        <dbReference type="Proteomes" id="UP001296706"/>
    </source>
</evidence>
<dbReference type="PANTHER" id="PTHR43767">
    <property type="entry name" value="LONG-CHAIN-FATTY-ACID--COA LIGASE"/>
    <property type="match status" value="1"/>
</dbReference>
<dbReference type="InterPro" id="IPR000873">
    <property type="entry name" value="AMP-dep_synth/lig_dom"/>
</dbReference>
<evidence type="ECO:0000313" key="2">
    <source>
        <dbReference type="EMBL" id="NMH78646.1"/>
    </source>
</evidence>
<accession>A0ABX1RE21</accession>
<organism evidence="2 3">
    <name type="scientific">Pseudonocardia xinjiangensis</name>
    <dbReference type="NCBI Taxonomy" id="75289"/>
    <lineage>
        <taxon>Bacteria</taxon>
        <taxon>Bacillati</taxon>
        <taxon>Actinomycetota</taxon>
        <taxon>Actinomycetes</taxon>
        <taxon>Pseudonocardiales</taxon>
        <taxon>Pseudonocardiaceae</taxon>
        <taxon>Pseudonocardia</taxon>
    </lineage>
</organism>
<sequence length="154" mass="16355">MELTQALHRAVQQIPNRPATILGERTRTWAESADRVARLAGLLRGLGVQPEDRVAILSANSDIYHEFMLAACWAGAAFVPVNTRWAVSEIAFSLEDSGTGVLLVDETFAPLVSDIRELAPVVSEVIVDGTGPAPSGMHHLDGLVARACPQSGSG</sequence>
<dbReference type="InterPro" id="IPR050237">
    <property type="entry name" value="ATP-dep_AMP-bd_enzyme"/>
</dbReference>
<protein>
    <submittedName>
        <fullName evidence="2">Long-chain fatty acid--CoA ligase</fullName>
    </submittedName>
</protein>
<name>A0ABX1RE21_9PSEU</name>
<feature type="domain" description="AMP-dependent synthetase/ligase" evidence="1">
    <location>
        <begin position="8"/>
        <end position="132"/>
    </location>
</feature>
<dbReference type="GO" id="GO:0016874">
    <property type="term" value="F:ligase activity"/>
    <property type="evidence" value="ECO:0007669"/>
    <property type="project" value="UniProtKB-KW"/>
</dbReference>
<dbReference type="Gene3D" id="3.40.50.980">
    <property type="match status" value="1"/>
</dbReference>
<evidence type="ECO:0000259" key="1">
    <source>
        <dbReference type="Pfam" id="PF00501"/>
    </source>
</evidence>
<dbReference type="PANTHER" id="PTHR43767:SF1">
    <property type="entry name" value="NONRIBOSOMAL PEPTIDE SYNTHASE PES1 (EUROFUNG)-RELATED"/>
    <property type="match status" value="1"/>
</dbReference>
<dbReference type="RefSeq" id="WP_169396711.1">
    <property type="nucleotide sequence ID" value="NZ_BAAAJH010000042.1"/>
</dbReference>
<comment type="caution">
    <text evidence="2">The sequence shown here is derived from an EMBL/GenBank/DDBJ whole genome shotgun (WGS) entry which is preliminary data.</text>
</comment>